<dbReference type="RefSeq" id="XP_007705498.1">
    <property type="nucleotide sequence ID" value="XM_007707308.1"/>
</dbReference>
<protein>
    <submittedName>
        <fullName evidence="1">Uncharacterized protein</fullName>
    </submittedName>
</protein>
<evidence type="ECO:0000313" key="2">
    <source>
        <dbReference type="Proteomes" id="UP000016934"/>
    </source>
</evidence>
<reference evidence="1 2" key="1">
    <citation type="journal article" date="2012" name="PLoS Pathog.">
        <title>Diverse lifestyles and strategies of plant pathogenesis encoded in the genomes of eighteen Dothideomycetes fungi.</title>
        <authorList>
            <person name="Ohm R.A."/>
            <person name="Feau N."/>
            <person name="Henrissat B."/>
            <person name="Schoch C.L."/>
            <person name="Horwitz B.A."/>
            <person name="Barry K.W."/>
            <person name="Condon B.J."/>
            <person name="Copeland A.C."/>
            <person name="Dhillon B."/>
            <person name="Glaser F."/>
            <person name="Hesse C.N."/>
            <person name="Kosti I."/>
            <person name="LaButti K."/>
            <person name="Lindquist E.A."/>
            <person name="Lucas S."/>
            <person name="Salamov A.A."/>
            <person name="Bradshaw R.E."/>
            <person name="Ciuffetti L."/>
            <person name="Hamelin R.C."/>
            <person name="Kema G.H.J."/>
            <person name="Lawrence C."/>
            <person name="Scott J.A."/>
            <person name="Spatafora J.W."/>
            <person name="Turgeon B.G."/>
            <person name="de Wit P.J.G.M."/>
            <person name="Zhong S."/>
            <person name="Goodwin S.B."/>
            <person name="Grigoriev I.V."/>
        </authorList>
    </citation>
    <scope>NUCLEOTIDE SEQUENCE [LARGE SCALE GENOMIC DNA]</scope>
    <source>
        <strain evidence="2">ND90Pr / ATCC 201652</strain>
    </source>
</reference>
<proteinExistence type="predicted"/>
<gene>
    <name evidence="1" type="ORF">COCSADRAFT_263208</name>
</gene>
<dbReference type="KEGG" id="bsc:COCSADRAFT_263208"/>
<keyword evidence="2" id="KW-1185">Reference proteome</keyword>
<dbReference type="GeneID" id="19135475"/>
<dbReference type="Proteomes" id="UP000016934">
    <property type="component" value="Unassembled WGS sequence"/>
</dbReference>
<evidence type="ECO:0000313" key="1">
    <source>
        <dbReference type="EMBL" id="EMD59075.1"/>
    </source>
</evidence>
<dbReference type="EMBL" id="KB445654">
    <property type="protein sequence ID" value="EMD59075.1"/>
    <property type="molecule type" value="Genomic_DNA"/>
</dbReference>
<sequence length="58" mass="6500">RYPSVTTTTNMDTASQALAQRLPKGIRDTCAAQSEHSNVPISTLIHHRLRRRSRAEQA</sequence>
<dbReference type="HOGENOM" id="CLU_2984415_0_0_1"/>
<dbReference type="OrthoDB" id="3688333at2759"/>
<dbReference type="AlphaFoldDB" id="M2S947"/>
<organism evidence="1 2">
    <name type="scientific">Cochliobolus sativus (strain ND90Pr / ATCC 201652)</name>
    <name type="common">Common root rot and spot blotch fungus</name>
    <name type="synonym">Bipolaris sorokiniana</name>
    <dbReference type="NCBI Taxonomy" id="665912"/>
    <lineage>
        <taxon>Eukaryota</taxon>
        <taxon>Fungi</taxon>
        <taxon>Dikarya</taxon>
        <taxon>Ascomycota</taxon>
        <taxon>Pezizomycotina</taxon>
        <taxon>Dothideomycetes</taxon>
        <taxon>Pleosporomycetidae</taxon>
        <taxon>Pleosporales</taxon>
        <taxon>Pleosporineae</taxon>
        <taxon>Pleosporaceae</taxon>
        <taxon>Bipolaris</taxon>
    </lineage>
</organism>
<accession>M2S947</accession>
<reference evidence="2" key="2">
    <citation type="journal article" date="2013" name="PLoS Genet.">
        <title>Comparative genome structure, secondary metabolite, and effector coding capacity across Cochliobolus pathogens.</title>
        <authorList>
            <person name="Condon B.J."/>
            <person name="Leng Y."/>
            <person name="Wu D."/>
            <person name="Bushley K.E."/>
            <person name="Ohm R.A."/>
            <person name="Otillar R."/>
            <person name="Martin J."/>
            <person name="Schackwitz W."/>
            <person name="Grimwood J."/>
            <person name="MohdZainudin N."/>
            <person name="Xue C."/>
            <person name="Wang R."/>
            <person name="Manning V.A."/>
            <person name="Dhillon B."/>
            <person name="Tu Z.J."/>
            <person name="Steffenson B.J."/>
            <person name="Salamov A."/>
            <person name="Sun H."/>
            <person name="Lowry S."/>
            <person name="LaButti K."/>
            <person name="Han J."/>
            <person name="Copeland A."/>
            <person name="Lindquist E."/>
            <person name="Barry K."/>
            <person name="Schmutz J."/>
            <person name="Baker S.E."/>
            <person name="Ciuffetti L.M."/>
            <person name="Grigoriev I.V."/>
            <person name="Zhong S."/>
            <person name="Turgeon B.G."/>
        </authorList>
    </citation>
    <scope>NUCLEOTIDE SEQUENCE [LARGE SCALE GENOMIC DNA]</scope>
    <source>
        <strain evidence="2">ND90Pr / ATCC 201652</strain>
    </source>
</reference>
<name>M2S947_COCSN</name>
<feature type="non-terminal residue" evidence="1">
    <location>
        <position position="1"/>
    </location>
</feature>